<proteinExistence type="inferred from homology"/>
<dbReference type="GO" id="GO:0005506">
    <property type="term" value="F:iron ion binding"/>
    <property type="evidence" value="ECO:0007669"/>
    <property type="project" value="InterPro"/>
</dbReference>
<dbReference type="InterPro" id="IPR002401">
    <property type="entry name" value="Cyt_P450_E_grp-I"/>
</dbReference>
<dbReference type="VEuPathDB" id="FungiDB:BO71DRAFT_351150"/>
<dbReference type="InterPro" id="IPR001128">
    <property type="entry name" value="Cyt_P450"/>
</dbReference>
<dbReference type="GO" id="GO:0016705">
    <property type="term" value="F:oxidoreductase activity, acting on paired donors, with incorporation or reduction of molecular oxygen"/>
    <property type="evidence" value="ECO:0007669"/>
    <property type="project" value="InterPro"/>
</dbReference>
<evidence type="ECO:0000256" key="4">
    <source>
        <dbReference type="PIRSR" id="PIRSR602401-1"/>
    </source>
</evidence>
<gene>
    <name evidence="6" type="ORF">BO71DRAFT_351150</name>
</gene>
<reference evidence="6 7" key="1">
    <citation type="submission" date="2018-02" db="EMBL/GenBank/DDBJ databases">
        <title>The genomes of Aspergillus section Nigri reveals drivers in fungal speciation.</title>
        <authorList>
            <consortium name="DOE Joint Genome Institute"/>
            <person name="Vesth T.C."/>
            <person name="Nybo J."/>
            <person name="Theobald S."/>
            <person name="Brandl J."/>
            <person name="Frisvad J.C."/>
            <person name="Nielsen K.F."/>
            <person name="Lyhne E.K."/>
            <person name="Kogle M.E."/>
            <person name="Kuo A."/>
            <person name="Riley R."/>
            <person name="Clum A."/>
            <person name="Nolan M."/>
            <person name="Lipzen A."/>
            <person name="Salamov A."/>
            <person name="Henrissat B."/>
            <person name="Wiebenga A."/>
            <person name="De vries R.P."/>
            <person name="Grigoriev I.V."/>
            <person name="Mortensen U.H."/>
            <person name="Andersen M.R."/>
            <person name="Baker S.E."/>
        </authorList>
    </citation>
    <scope>NUCLEOTIDE SEQUENCE [LARGE SCALE GENOMIC DNA]</scope>
    <source>
        <strain evidence="6 7">CBS 707.79</strain>
    </source>
</reference>
<evidence type="ECO:0000256" key="1">
    <source>
        <dbReference type="ARBA" id="ARBA00010617"/>
    </source>
</evidence>
<dbReference type="Gene3D" id="1.10.630.10">
    <property type="entry name" value="Cytochrome P450"/>
    <property type="match status" value="1"/>
</dbReference>
<dbReference type="InterPro" id="IPR050121">
    <property type="entry name" value="Cytochrome_P450_monoxygenase"/>
</dbReference>
<evidence type="ECO:0000256" key="3">
    <source>
        <dbReference type="ARBA" id="ARBA00023033"/>
    </source>
</evidence>
<keyword evidence="4" id="KW-0479">Metal-binding</keyword>
<dbReference type="EMBL" id="KZ825852">
    <property type="protein sequence ID" value="PYH95475.1"/>
    <property type="molecule type" value="Genomic_DNA"/>
</dbReference>
<sequence length="472" mass="54217">MLSLWFVGAICLGIFVFQRLSSPVAKLPGPWYTRFTSLIIKYHEFSARRRIFIHWLHQKYGPIVRIAPNEVSFASLDAIREIYASGGSGYDKTEYYDLFRQFGTKTMFSTLDKKSHGERKRQLADRYAMSNVMRDHVSAIRERAKSFVSECAAAVKSVDIYVYLHCYALDCVTNFMFSPGGLNSLTNTNDFELMEELTYHQSLQINLLHYYLPQFVPYFPSWLMPRRAPKANDYVHRVTAQKSPDDHTLVSRLTRETSSLTHLQIAAECKDHMAAGIDTTGDGLCFLMWELSQPQNMEFQDCLYKELCSVTDDTSIDRLPYLDAIIKEALRCSPPIPMSFPRYVPRGGRTIDGEFIPEGTIVSCQPYTVHRLNEQIFPEPDRFNPNRWLEEEGLHERNRLFFAFGTGGRGCTGRNLAMTEMKVLLHEVYSRFRTTVAPDMNGSMEIDDQIISSRPKGQTCKLIFTPRADKLS</sequence>
<protein>
    <submittedName>
        <fullName evidence="6">Cytochrome P450</fullName>
    </submittedName>
</protein>
<dbReference type="PANTHER" id="PTHR24305:SF164">
    <property type="entry name" value="P450, PUTATIVE (EUROFUNG)-RELATED"/>
    <property type="match status" value="1"/>
</dbReference>
<dbReference type="OrthoDB" id="1470350at2759"/>
<dbReference type="AlphaFoldDB" id="A0A319DDK6"/>
<keyword evidence="5" id="KW-0732">Signal</keyword>
<dbReference type="InterPro" id="IPR036396">
    <property type="entry name" value="Cyt_P450_sf"/>
</dbReference>
<dbReference type="Pfam" id="PF00067">
    <property type="entry name" value="p450"/>
    <property type="match status" value="1"/>
</dbReference>
<evidence type="ECO:0000313" key="6">
    <source>
        <dbReference type="EMBL" id="PYH95475.1"/>
    </source>
</evidence>
<dbReference type="GO" id="GO:0004497">
    <property type="term" value="F:monooxygenase activity"/>
    <property type="evidence" value="ECO:0007669"/>
    <property type="project" value="UniProtKB-KW"/>
</dbReference>
<dbReference type="PANTHER" id="PTHR24305">
    <property type="entry name" value="CYTOCHROME P450"/>
    <property type="match status" value="1"/>
</dbReference>
<feature type="binding site" description="axial binding residue" evidence="4">
    <location>
        <position position="411"/>
    </location>
    <ligand>
        <name>heme</name>
        <dbReference type="ChEBI" id="CHEBI:30413"/>
    </ligand>
    <ligandPart>
        <name>Fe</name>
        <dbReference type="ChEBI" id="CHEBI:18248"/>
    </ligandPart>
</feature>
<dbReference type="PRINTS" id="PR00385">
    <property type="entry name" value="P450"/>
</dbReference>
<dbReference type="SUPFAM" id="SSF48264">
    <property type="entry name" value="Cytochrome P450"/>
    <property type="match status" value="1"/>
</dbReference>
<comment type="similarity">
    <text evidence="1">Belongs to the cytochrome P450 family.</text>
</comment>
<evidence type="ECO:0000256" key="5">
    <source>
        <dbReference type="SAM" id="SignalP"/>
    </source>
</evidence>
<dbReference type="GO" id="GO:0020037">
    <property type="term" value="F:heme binding"/>
    <property type="evidence" value="ECO:0007669"/>
    <property type="project" value="InterPro"/>
</dbReference>
<keyword evidence="2" id="KW-0560">Oxidoreductase</keyword>
<feature type="chain" id="PRO_5016234447" evidence="5">
    <location>
        <begin position="22"/>
        <end position="472"/>
    </location>
</feature>
<name>A0A319DDK6_9EURO</name>
<dbReference type="PRINTS" id="PR00463">
    <property type="entry name" value="EP450I"/>
</dbReference>
<evidence type="ECO:0000256" key="2">
    <source>
        <dbReference type="ARBA" id="ARBA00023002"/>
    </source>
</evidence>
<feature type="signal peptide" evidence="5">
    <location>
        <begin position="1"/>
        <end position="21"/>
    </location>
</feature>
<keyword evidence="3" id="KW-0503">Monooxygenase</keyword>
<organism evidence="6 7">
    <name type="scientific">Aspergillus ellipticus CBS 707.79</name>
    <dbReference type="NCBI Taxonomy" id="1448320"/>
    <lineage>
        <taxon>Eukaryota</taxon>
        <taxon>Fungi</taxon>
        <taxon>Dikarya</taxon>
        <taxon>Ascomycota</taxon>
        <taxon>Pezizomycotina</taxon>
        <taxon>Eurotiomycetes</taxon>
        <taxon>Eurotiomycetidae</taxon>
        <taxon>Eurotiales</taxon>
        <taxon>Aspergillaceae</taxon>
        <taxon>Aspergillus</taxon>
        <taxon>Aspergillus subgen. Circumdati</taxon>
    </lineage>
</organism>
<evidence type="ECO:0000313" key="7">
    <source>
        <dbReference type="Proteomes" id="UP000247810"/>
    </source>
</evidence>
<keyword evidence="7" id="KW-1185">Reference proteome</keyword>
<dbReference type="Proteomes" id="UP000247810">
    <property type="component" value="Unassembled WGS sequence"/>
</dbReference>
<keyword evidence="4" id="KW-0408">Iron</keyword>
<accession>A0A319DDK6</accession>
<keyword evidence="4" id="KW-0349">Heme</keyword>
<dbReference type="STRING" id="1448320.A0A319DDK6"/>
<dbReference type="CDD" id="cd11059">
    <property type="entry name" value="CYP_fungal"/>
    <property type="match status" value="1"/>
</dbReference>
<comment type="cofactor">
    <cofactor evidence="4">
        <name>heme</name>
        <dbReference type="ChEBI" id="CHEBI:30413"/>
    </cofactor>
</comment>